<feature type="domain" description="RNA polymerase sigma-70 region 2" evidence="11">
    <location>
        <begin position="37"/>
        <end position="89"/>
    </location>
</feature>
<dbReference type="InterPro" id="IPR013324">
    <property type="entry name" value="RNA_pol_sigma_r3/r4-like"/>
</dbReference>
<evidence type="ECO:0000256" key="8">
    <source>
        <dbReference type="ARBA" id="ARBA00023082"/>
    </source>
</evidence>
<dbReference type="Pfam" id="PF08281">
    <property type="entry name" value="Sigma70_r4_2"/>
    <property type="match status" value="1"/>
</dbReference>
<evidence type="ECO:0000256" key="1">
    <source>
        <dbReference type="ARBA" id="ARBA00005272"/>
    </source>
</evidence>
<proteinExistence type="inferred from homology"/>
<evidence type="ECO:0000256" key="4">
    <source>
        <dbReference type="ARBA" id="ARBA00022827"/>
    </source>
</evidence>
<evidence type="ECO:0000256" key="7">
    <source>
        <dbReference type="ARBA" id="ARBA00023027"/>
    </source>
</evidence>
<feature type="domain" description="RNA polymerase sigma factor 70 region 4 type 2" evidence="13">
    <location>
        <begin position="150"/>
        <end position="202"/>
    </location>
</feature>
<feature type="compositionally biased region" description="Low complexity" evidence="10">
    <location>
        <begin position="276"/>
        <end position="293"/>
    </location>
</feature>
<keyword evidence="9" id="KW-0804">Transcription</keyword>
<dbReference type="PANTHER" id="PTHR43706">
    <property type="entry name" value="NADH DEHYDROGENASE"/>
    <property type="match status" value="1"/>
</dbReference>
<protein>
    <submittedName>
        <fullName evidence="16">Sigma-70 family RNA polymerase sigma factor</fullName>
    </submittedName>
</protein>
<dbReference type="InterPro" id="IPR041916">
    <property type="entry name" value="Anti_sigma_zinc_sf"/>
</dbReference>
<organism evidence="16 17">
    <name type="scientific">Streptomyces machairae</name>
    <dbReference type="NCBI Taxonomy" id="3134109"/>
    <lineage>
        <taxon>Bacteria</taxon>
        <taxon>Bacillati</taxon>
        <taxon>Actinomycetota</taxon>
        <taxon>Actinomycetes</taxon>
        <taxon>Kitasatosporales</taxon>
        <taxon>Streptomycetaceae</taxon>
        <taxon>Streptomyces</taxon>
    </lineage>
</organism>
<keyword evidence="4" id="KW-0274">FAD</keyword>
<evidence type="ECO:0000256" key="9">
    <source>
        <dbReference type="ARBA" id="ARBA00023163"/>
    </source>
</evidence>
<evidence type="ECO:0000259" key="12">
    <source>
        <dbReference type="Pfam" id="PF07992"/>
    </source>
</evidence>
<dbReference type="InterPro" id="IPR013249">
    <property type="entry name" value="RNA_pol_sigma70_r4_t2"/>
</dbReference>
<evidence type="ECO:0000256" key="3">
    <source>
        <dbReference type="ARBA" id="ARBA00022630"/>
    </source>
</evidence>
<dbReference type="Pfam" id="PF07992">
    <property type="entry name" value="Pyr_redox_2"/>
    <property type="match status" value="1"/>
</dbReference>
<dbReference type="SUPFAM" id="SSF51905">
    <property type="entry name" value="FAD/NAD(P)-binding domain"/>
    <property type="match status" value="2"/>
</dbReference>
<dbReference type="InterPro" id="IPR036388">
    <property type="entry name" value="WH-like_DNA-bd_sf"/>
</dbReference>
<evidence type="ECO:0000259" key="14">
    <source>
        <dbReference type="Pfam" id="PF13490"/>
    </source>
</evidence>
<dbReference type="Pfam" id="PF04542">
    <property type="entry name" value="Sigma70_r2"/>
    <property type="match status" value="1"/>
</dbReference>
<feature type="domain" description="FAD/NAD(P)-binding" evidence="12">
    <location>
        <begin position="469"/>
        <end position="787"/>
    </location>
</feature>
<dbReference type="SUPFAM" id="SSF88946">
    <property type="entry name" value="Sigma2 domain of RNA polymerase sigma factors"/>
    <property type="match status" value="1"/>
</dbReference>
<comment type="similarity">
    <text evidence="1">Belongs to the NADH dehydrogenase family.</text>
</comment>
<evidence type="ECO:0000256" key="2">
    <source>
        <dbReference type="ARBA" id="ARBA00010641"/>
    </source>
</evidence>
<dbReference type="EMBL" id="JBBKAK010000001">
    <property type="protein sequence ID" value="MEJ8670935.1"/>
    <property type="molecule type" value="Genomic_DNA"/>
</dbReference>
<name>A0ABU8UPV3_9ACTN</name>
<feature type="compositionally biased region" description="Basic and acidic residues" evidence="10">
    <location>
        <begin position="405"/>
        <end position="425"/>
    </location>
</feature>
<gene>
    <name evidence="16" type="ORF">WKI71_28725</name>
</gene>
<dbReference type="Pfam" id="PF13490">
    <property type="entry name" value="zf-HC2"/>
    <property type="match status" value="1"/>
</dbReference>
<dbReference type="PRINTS" id="PR00368">
    <property type="entry name" value="FADPNR"/>
</dbReference>
<evidence type="ECO:0000313" key="17">
    <source>
        <dbReference type="Proteomes" id="UP001376459"/>
    </source>
</evidence>
<evidence type="ECO:0000259" key="13">
    <source>
        <dbReference type="Pfam" id="PF08281"/>
    </source>
</evidence>
<keyword evidence="3" id="KW-0285">Flavoprotein</keyword>
<dbReference type="InterPro" id="IPR036188">
    <property type="entry name" value="FAD/NAD-bd_sf"/>
</dbReference>
<dbReference type="CDD" id="cd06171">
    <property type="entry name" value="Sigma70_r4"/>
    <property type="match status" value="1"/>
</dbReference>
<evidence type="ECO:0000313" key="16">
    <source>
        <dbReference type="EMBL" id="MEJ8670935.1"/>
    </source>
</evidence>
<sequence length="884" mass="96618">MAGARELPPDEVLVQRLRDGDEETFALVLDTWSGGMLRLAMSFVSTKASAEEAVQDTWLGVIRGIGDFEGRSSLKTWVYRILVNTAKARGTKDSRTVPFTSLLPEEEGPTVDAARFRGPDEQYPGHWAVGQQPRHLHIPEDHVLRGEVREVIAEALDELPPRLRTVITLRDVEGYGSEEVCSLLDISPGNQRVLLHRARAFLRRKLEDYLSGAHDVVAEGTTVDCVDFVELVTDFLEGVLCEDDERRFIEHLAECTGCETYLDQFRQAIATTGELTRTTSRRTPGSSCSPPSGTGRGSDGSDGSDPRITGSSSATPSLDAFVSKGVVTLVRPARTERHDSARTTLLRRHRRTTRRRARGRRDQASMAAVGRPHSGAGSRARPPPRRPATEQRLGLLRRSAHRPARLGDVDAHPRPRAGRTEAVVDDRGGRLALPRTRRRRTVRRDRRALVPRPVGLVPPRPAPQRAKPHVVIVGGGFGGVGAARELDRRLGRGLDAHVTLISDSNFLLFTPLLVGVASSTVEARHVSAPVRAGLGHASFLHGRVASIDTQNRNAYVSAGKEGMLRVPYDQLVLAVGAVPHFFDLPGVGEHAFAMKSVEDATRLRNQVLGALERADLEPDPAEQARLLTFVVAGGGFAGTELVAELFDLVHDVLHFYPRLHGLRPRFVIVHAGERLLPELSPQLGLYAQRKLGGRGIEFRLGARVSKATAEDITLDSGETIPTRTLAWTAGNRPNPLVQQVMPPPLAVQPTMQVPGIPGLWALGDCARIPDLAGGFHPPTAQHAIREGKAVAKNIAAVLRGRRPVPFRFGGFGVLVSLGHRTAAGEIGGRRVSGFLAWVLWRSVYLSKLPSVEKRLRVLADWTLDLVFPRDIALSTESTKEDRHV</sequence>
<dbReference type="InterPro" id="IPR054585">
    <property type="entry name" value="NDH2-like_C"/>
</dbReference>
<dbReference type="Gene3D" id="1.10.1740.10">
    <property type="match status" value="1"/>
</dbReference>
<dbReference type="Gene3D" id="1.10.10.10">
    <property type="entry name" value="Winged helix-like DNA-binding domain superfamily/Winged helix DNA-binding domain"/>
    <property type="match status" value="1"/>
</dbReference>
<feature type="region of interest" description="Disordered" evidence="10">
    <location>
        <begin position="332"/>
        <end position="425"/>
    </location>
</feature>
<dbReference type="InterPro" id="IPR027383">
    <property type="entry name" value="Znf_put"/>
</dbReference>
<dbReference type="SUPFAM" id="SSF88659">
    <property type="entry name" value="Sigma3 and sigma4 domains of RNA polymerase sigma factors"/>
    <property type="match status" value="1"/>
</dbReference>
<dbReference type="Pfam" id="PF22366">
    <property type="entry name" value="NDH2_C"/>
    <property type="match status" value="1"/>
</dbReference>
<feature type="domain" description="Putative zinc-finger" evidence="14">
    <location>
        <begin position="225"/>
        <end position="258"/>
    </location>
</feature>
<comment type="caution">
    <text evidence="16">The sequence shown here is derived from an EMBL/GenBank/DDBJ whole genome shotgun (WGS) entry which is preliminary data.</text>
</comment>
<feature type="region of interest" description="Disordered" evidence="10">
    <location>
        <begin position="273"/>
        <end position="317"/>
    </location>
</feature>
<dbReference type="InterPro" id="IPR007627">
    <property type="entry name" value="RNA_pol_sigma70_r2"/>
</dbReference>
<evidence type="ECO:0000259" key="11">
    <source>
        <dbReference type="Pfam" id="PF04542"/>
    </source>
</evidence>
<dbReference type="NCBIfam" id="TIGR02937">
    <property type="entry name" value="sigma70-ECF"/>
    <property type="match status" value="1"/>
</dbReference>
<dbReference type="Proteomes" id="UP001376459">
    <property type="component" value="Unassembled WGS sequence"/>
</dbReference>
<reference evidence="16 17" key="1">
    <citation type="submission" date="2024-03" db="EMBL/GenBank/DDBJ databases">
        <title>Novel Streptomyces species of biotechnological and ecological value are a feature of Machair soil.</title>
        <authorList>
            <person name="Prole J.R."/>
            <person name="Goodfellow M."/>
            <person name="Allenby N."/>
            <person name="Ward A.C."/>
        </authorList>
    </citation>
    <scope>NUCLEOTIDE SEQUENCE [LARGE SCALE GENOMIC DNA]</scope>
    <source>
        <strain evidence="16 17">MS1.AVA.1</strain>
    </source>
</reference>
<dbReference type="Gene3D" id="3.50.50.100">
    <property type="match status" value="1"/>
</dbReference>
<evidence type="ECO:0000256" key="5">
    <source>
        <dbReference type="ARBA" id="ARBA00023002"/>
    </source>
</evidence>
<keyword evidence="7" id="KW-0520">NAD</keyword>
<comment type="similarity">
    <text evidence="2">Belongs to the sigma-70 factor family. ECF subfamily.</text>
</comment>
<dbReference type="InterPro" id="IPR014284">
    <property type="entry name" value="RNA_pol_sigma-70_dom"/>
</dbReference>
<dbReference type="Gene3D" id="1.10.10.1320">
    <property type="entry name" value="Anti-sigma factor, zinc-finger domain"/>
    <property type="match status" value="1"/>
</dbReference>
<evidence type="ECO:0000259" key="15">
    <source>
        <dbReference type="Pfam" id="PF22366"/>
    </source>
</evidence>
<evidence type="ECO:0000256" key="10">
    <source>
        <dbReference type="SAM" id="MobiDB-lite"/>
    </source>
</evidence>
<dbReference type="PANTHER" id="PTHR43706:SF45">
    <property type="entry name" value="NADH DEHYDROGENASE-LIKE PROTEIN RV1812C"/>
    <property type="match status" value="1"/>
</dbReference>
<dbReference type="InterPro" id="IPR023753">
    <property type="entry name" value="FAD/NAD-binding_dom"/>
</dbReference>
<accession>A0ABU8UPV3</accession>
<evidence type="ECO:0000256" key="6">
    <source>
        <dbReference type="ARBA" id="ARBA00023015"/>
    </source>
</evidence>
<keyword evidence="5" id="KW-0560">Oxidoreductase</keyword>
<keyword evidence="6" id="KW-0805">Transcription regulation</keyword>
<dbReference type="InterPro" id="IPR045024">
    <property type="entry name" value="NDH-2"/>
</dbReference>
<feature type="domain" description="External alternative NADH-ubiquinone oxidoreductase-like C-terminal" evidence="15">
    <location>
        <begin position="812"/>
        <end position="870"/>
    </location>
</feature>
<dbReference type="InterPro" id="IPR013325">
    <property type="entry name" value="RNA_pol_sigma_r2"/>
</dbReference>
<keyword evidence="17" id="KW-1185">Reference proteome</keyword>
<feature type="compositionally biased region" description="Basic residues" evidence="10">
    <location>
        <begin position="345"/>
        <end position="359"/>
    </location>
</feature>
<keyword evidence="8" id="KW-0731">Sigma factor</keyword>